<keyword evidence="4" id="KW-1185">Reference proteome</keyword>
<dbReference type="InterPro" id="IPR008974">
    <property type="entry name" value="TRAF-like"/>
</dbReference>
<dbReference type="InterPro" id="IPR056872">
    <property type="entry name" value="TTC3/DZIP3-like_helical"/>
</dbReference>
<evidence type="ECO:0000313" key="4">
    <source>
        <dbReference type="Proteomes" id="UP000887540"/>
    </source>
</evidence>
<feature type="compositionally biased region" description="Low complexity" evidence="2">
    <location>
        <begin position="1287"/>
        <end position="1296"/>
    </location>
</feature>
<feature type="region of interest" description="Disordered" evidence="2">
    <location>
        <begin position="1329"/>
        <end position="1368"/>
    </location>
</feature>
<feature type="region of interest" description="Disordered" evidence="2">
    <location>
        <begin position="1"/>
        <end position="91"/>
    </location>
</feature>
<evidence type="ECO:0000313" key="5">
    <source>
        <dbReference type="WBParaSite" id="ACRNAN_Path_1592.g6186.t2"/>
    </source>
</evidence>
<dbReference type="Gene3D" id="2.60.210.10">
    <property type="entry name" value="Apoptosis, Tumor Necrosis Factor Receptor Associated Protein 2, Chain A"/>
    <property type="match status" value="1"/>
</dbReference>
<feature type="region of interest" description="Disordered" evidence="2">
    <location>
        <begin position="402"/>
        <end position="456"/>
    </location>
</feature>
<feature type="compositionally biased region" description="Polar residues" evidence="2">
    <location>
        <begin position="1534"/>
        <end position="1555"/>
    </location>
</feature>
<dbReference type="PANTHER" id="PTHR47022:SF1">
    <property type="entry name" value="BTB AND MATH DOMAIN-CONTAINING PROTEIN 36-RELATED"/>
    <property type="match status" value="1"/>
</dbReference>
<organism evidence="4 5">
    <name type="scientific">Acrobeloides nanus</name>
    <dbReference type="NCBI Taxonomy" id="290746"/>
    <lineage>
        <taxon>Eukaryota</taxon>
        <taxon>Metazoa</taxon>
        <taxon>Ecdysozoa</taxon>
        <taxon>Nematoda</taxon>
        <taxon>Chromadorea</taxon>
        <taxon>Rhabditida</taxon>
        <taxon>Tylenchina</taxon>
        <taxon>Cephalobomorpha</taxon>
        <taxon>Cephaloboidea</taxon>
        <taxon>Cephalobidae</taxon>
        <taxon>Acrobeloides</taxon>
    </lineage>
</organism>
<feature type="compositionally biased region" description="Pro residues" evidence="2">
    <location>
        <begin position="1441"/>
        <end position="1456"/>
    </location>
</feature>
<dbReference type="Proteomes" id="UP000887540">
    <property type="component" value="Unplaced"/>
</dbReference>
<evidence type="ECO:0000259" key="3">
    <source>
        <dbReference type="PROSITE" id="PS50144"/>
    </source>
</evidence>
<accession>A0A914C2H4</accession>
<feature type="compositionally biased region" description="Low complexity" evidence="2">
    <location>
        <begin position="1457"/>
        <end position="1475"/>
    </location>
</feature>
<feature type="domain" description="MATH" evidence="3">
    <location>
        <begin position="174"/>
        <end position="303"/>
    </location>
</feature>
<dbReference type="WBParaSite" id="ACRNAN_Path_1592.g6186.t2">
    <property type="protein sequence ID" value="ACRNAN_Path_1592.g6186.t2"/>
    <property type="gene ID" value="ACRNAN_Path_1592.g6186"/>
</dbReference>
<feature type="region of interest" description="Disordered" evidence="2">
    <location>
        <begin position="631"/>
        <end position="679"/>
    </location>
</feature>
<protein>
    <submittedName>
        <fullName evidence="5">MATH domain-containing protein</fullName>
    </submittedName>
</protein>
<dbReference type="PROSITE" id="PS50144">
    <property type="entry name" value="MATH"/>
    <property type="match status" value="1"/>
</dbReference>
<feature type="compositionally biased region" description="Low complexity" evidence="2">
    <location>
        <begin position="434"/>
        <end position="448"/>
    </location>
</feature>
<keyword evidence="1" id="KW-0175">Coiled coil</keyword>
<feature type="compositionally biased region" description="Basic and acidic residues" evidence="2">
    <location>
        <begin position="423"/>
        <end position="433"/>
    </location>
</feature>
<reference evidence="5" key="1">
    <citation type="submission" date="2022-11" db="UniProtKB">
        <authorList>
            <consortium name="WormBaseParasite"/>
        </authorList>
    </citation>
    <scope>IDENTIFICATION</scope>
</reference>
<dbReference type="InterPro" id="IPR002083">
    <property type="entry name" value="MATH/TRAF_dom"/>
</dbReference>
<sequence length="1555" mass="172827">MANLMDLEEQAAGGSTESVNMIEESTDPPSSLCSIGANTGRASFRRESSQGSGASSPGRSNSLSNSSRTPPTSDESLTRRSCSRDECSSPDQLVKSELEKNYKAVLSATNRCSHVRESVKREKNTVACQTDENSEYPPLQPITQQPKPTVAQQPVVAIAPPSTESPGSSTNCAEGTLMLVIQNFRNMTDTVRGPSKYIQGVPWRIMVMPRQHVVQKKGTQKCLGFFLQCCPEAYSDSWSCQAAAELRLMSQKPGVPNFTRKTNHVYTAKENDWGYSCFMTWADILDESQGFIKDDKVILEVSVKADPPKNILTHEQFQKKIETYKKLADYQCQRGEIDKAIDANASALKFCKDRDPACKTELEEQKRILIEMKLKQSIERIEKGSDTTVRLDEGISQAAVRQAMGGTATRQAPPKTQKPLGTKQKETTNDKITTETPPGLTKTTTDNENNPDNDDTIQQQQQEDVTLEDAIAKTQLANDPNGNLNKSLLALGNFNKELLNSETIDLLKSKCDDDDDLPAQLYEYIKTFSLDDKKSAQFRQLTADVVQQLSTYSNPTEEDVAMVLSKTVIRNAAGECAFIDECMENEICETCMKEKLGIRKIESGCQTENISQVKSQEKTTETTTNTVNEVKSMQNSNSPPPAQRIKKKPVTKRMQAATKPNPPAAQPTMQTQLSNDSGSNLKKLEQNFQNAVEMIRAEKEKTKIDLGMGENLFSSNVSNTSSLLNASNTHTLHYDGPPMFSGMRCCAYYPAEVMASSAFTYTVMPMEYAMDVFQKFRCYNISESEDAKDKTWAEDTVPPNIFSRQFIEEWLRYNTKNVWKFYRDGSGKPLMMPPPSGVNNGLEGTMLTETPNEAQTNQVMAALSVIGINCVNARRIMQKFGEFIEALENHANFRDLRANADRLMALTNGDPMCFPRVDNGDAVSIVTLSDSGRGILDIQEQDKEFSMLSRMFMDEDVHDFMLVREAKRIEIELATRLQHIIYQLHPISISQIVDRVESRIRELETELLVTKRTFEQELESYKVKEGAFAKEKVQAQAQIQAANEKAERFNQQLKEKKNEIKKLEKKAKLEAQLAAENTELHEKVDQLTKELGQLQRQLNEEQLKYKRDTQSLADSKKHLNVELNQRYSEVQKLTNQLEEKTQALKKSESQLANERKGNASTITSLTERVKKAEVGLLEHKLEDGLKLLERARDDCQAQIRILEDQLKAGHFAAPVEQEVIKKNVAEWKNKSEEVLGLITTAKNEFNAHISSIKAGKHLSQLPKIQVAKPPPPPKLHKMPVVQAPVPSTTTSMTQPTPTVPASPLPLERKVITPPNANKNQISGRFGATTPQQSMPPTQIGAAIMSPSNSSTYTSSRPNSTNVTPVKTSNVPPIAPIGVRPANYQNGVAHPKPTAAAANLFNSMPPSAQQQNQQQANTFQQQFLVHQQTQQQPGQPSQTFTQPPPQTPSFSQPPPQPSFMSQTSQPSQQQQSSYSPWPWGYESLNNIADILGGPTRSFGPLGSDFGGPARAAQNASPVSMNNNNPAVSSPIAPPQQRNGWTLASETWNPSVSGRPL</sequence>
<feature type="region of interest" description="Disordered" evidence="2">
    <location>
        <begin position="1498"/>
        <end position="1555"/>
    </location>
</feature>
<name>A0A914C2H4_9BILA</name>
<feature type="coiled-coil region" evidence="1">
    <location>
        <begin position="993"/>
        <end position="1157"/>
    </location>
</feature>
<feature type="region of interest" description="Disordered" evidence="2">
    <location>
        <begin position="1424"/>
        <end position="1476"/>
    </location>
</feature>
<dbReference type="Pfam" id="PF22486">
    <property type="entry name" value="MATH_2"/>
    <property type="match status" value="1"/>
</dbReference>
<feature type="compositionally biased region" description="Low complexity" evidence="2">
    <location>
        <begin position="51"/>
        <end position="73"/>
    </location>
</feature>
<feature type="compositionally biased region" description="Low complexity" evidence="2">
    <location>
        <begin position="1424"/>
        <end position="1440"/>
    </location>
</feature>
<feature type="compositionally biased region" description="Polar residues" evidence="2">
    <location>
        <begin position="667"/>
        <end position="679"/>
    </location>
</feature>
<feature type="compositionally biased region" description="Basic and acidic residues" evidence="2">
    <location>
        <begin position="76"/>
        <end position="87"/>
    </location>
</feature>
<feature type="compositionally biased region" description="Polar residues" evidence="2">
    <location>
        <begin position="27"/>
        <end position="41"/>
    </location>
</feature>
<evidence type="ECO:0000256" key="1">
    <source>
        <dbReference type="SAM" id="Coils"/>
    </source>
</evidence>
<evidence type="ECO:0000256" key="2">
    <source>
        <dbReference type="SAM" id="MobiDB-lite"/>
    </source>
</evidence>
<feature type="compositionally biased region" description="Polar residues" evidence="2">
    <location>
        <begin position="1512"/>
        <end position="1526"/>
    </location>
</feature>
<feature type="compositionally biased region" description="Low complexity" evidence="2">
    <location>
        <begin position="1345"/>
        <end position="1361"/>
    </location>
</feature>
<proteinExistence type="predicted"/>
<dbReference type="PANTHER" id="PTHR47022">
    <property type="entry name" value="BTB AND MATH DOMAIN-CONTAINING PROTEIN 36-RELATED"/>
    <property type="match status" value="1"/>
</dbReference>
<dbReference type="SMART" id="SM00061">
    <property type="entry name" value="MATH"/>
    <property type="match status" value="1"/>
</dbReference>
<dbReference type="Pfam" id="PF24525">
    <property type="entry name" value="TTC3"/>
    <property type="match status" value="1"/>
</dbReference>
<dbReference type="SUPFAM" id="SSF49599">
    <property type="entry name" value="TRAF domain-like"/>
    <property type="match status" value="1"/>
</dbReference>
<feature type="region of interest" description="Disordered" evidence="2">
    <location>
        <begin position="1287"/>
        <end position="1306"/>
    </location>
</feature>